<dbReference type="CDD" id="cd10322">
    <property type="entry name" value="SLC5sbd"/>
    <property type="match status" value="1"/>
</dbReference>
<evidence type="ECO:0000256" key="3">
    <source>
        <dbReference type="ARBA" id="ARBA00022448"/>
    </source>
</evidence>
<evidence type="ECO:0000256" key="6">
    <source>
        <dbReference type="ARBA" id="ARBA00023136"/>
    </source>
</evidence>
<dbReference type="Pfam" id="PF00474">
    <property type="entry name" value="SSF"/>
    <property type="match status" value="1"/>
</dbReference>
<protein>
    <submittedName>
        <fullName evidence="9">Sodium:solute symporter family protein</fullName>
    </submittedName>
</protein>
<keyword evidence="6 8" id="KW-0472">Membrane</keyword>
<feature type="transmembrane region" description="Helical" evidence="8">
    <location>
        <begin position="317"/>
        <end position="341"/>
    </location>
</feature>
<feature type="transmembrane region" description="Helical" evidence="8">
    <location>
        <begin position="158"/>
        <end position="176"/>
    </location>
</feature>
<comment type="similarity">
    <text evidence="2 7">Belongs to the sodium:solute symporter (SSF) (TC 2.A.21) family.</text>
</comment>
<dbReference type="PANTHER" id="PTHR48086:SF8">
    <property type="entry name" value="MONOCARBOXYLIC ACID PERMEASE"/>
    <property type="match status" value="1"/>
</dbReference>
<dbReference type="GO" id="GO:0005886">
    <property type="term" value="C:plasma membrane"/>
    <property type="evidence" value="ECO:0007669"/>
    <property type="project" value="TreeGrafter"/>
</dbReference>
<dbReference type="PROSITE" id="PS50283">
    <property type="entry name" value="NA_SOLUT_SYMP_3"/>
    <property type="match status" value="1"/>
</dbReference>
<keyword evidence="4 8" id="KW-0812">Transmembrane</keyword>
<evidence type="ECO:0000256" key="4">
    <source>
        <dbReference type="ARBA" id="ARBA00022692"/>
    </source>
</evidence>
<feature type="transmembrane region" description="Helical" evidence="8">
    <location>
        <begin position="275"/>
        <end position="297"/>
    </location>
</feature>
<feature type="transmembrane region" description="Helical" evidence="8">
    <location>
        <begin position="122"/>
        <end position="146"/>
    </location>
</feature>
<dbReference type="InterPro" id="IPR038377">
    <property type="entry name" value="Na/Glc_symporter_sf"/>
</dbReference>
<feature type="transmembrane region" description="Helical" evidence="8">
    <location>
        <begin position="43"/>
        <end position="67"/>
    </location>
</feature>
<organism evidence="9 10">
    <name type="scientific">Brevibacillus nitrificans</name>
    <dbReference type="NCBI Taxonomy" id="651560"/>
    <lineage>
        <taxon>Bacteria</taxon>
        <taxon>Bacillati</taxon>
        <taxon>Bacillota</taxon>
        <taxon>Bacilli</taxon>
        <taxon>Bacillales</taxon>
        <taxon>Paenibacillaceae</taxon>
        <taxon>Brevibacillus</taxon>
    </lineage>
</organism>
<dbReference type="Proteomes" id="UP000269573">
    <property type="component" value="Unassembled WGS sequence"/>
</dbReference>
<feature type="transmembrane region" description="Helical" evidence="8">
    <location>
        <begin position="422"/>
        <end position="446"/>
    </location>
</feature>
<comment type="caution">
    <text evidence="9">The sequence shown here is derived from an EMBL/GenBank/DDBJ whole genome shotgun (WGS) entry which is preliminary data.</text>
</comment>
<keyword evidence="5 8" id="KW-1133">Transmembrane helix</keyword>
<dbReference type="EMBL" id="RHHU01000011">
    <property type="protein sequence ID" value="RNB83203.1"/>
    <property type="molecule type" value="Genomic_DNA"/>
</dbReference>
<reference evidence="9 10" key="1">
    <citation type="submission" date="2018-10" db="EMBL/GenBank/DDBJ databases">
        <title>Phylogenomics of Brevibacillus.</title>
        <authorList>
            <person name="Dunlap C."/>
        </authorList>
    </citation>
    <scope>NUCLEOTIDE SEQUENCE [LARGE SCALE GENOMIC DNA]</scope>
    <source>
        <strain evidence="9 10">JCM 15774</strain>
    </source>
</reference>
<dbReference type="PANTHER" id="PTHR48086">
    <property type="entry name" value="SODIUM/PROLINE SYMPORTER-RELATED"/>
    <property type="match status" value="1"/>
</dbReference>
<feature type="transmembrane region" description="Helical" evidence="8">
    <location>
        <begin position="458"/>
        <end position="477"/>
    </location>
</feature>
<evidence type="ECO:0000256" key="7">
    <source>
        <dbReference type="RuleBase" id="RU362091"/>
    </source>
</evidence>
<gene>
    <name evidence="9" type="ORF">EDM59_19410</name>
</gene>
<dbReference type="InterPro" id="IPR050277">
    <property type="entry name" value="Sodium:Solute_Symporter"/>
</dbReference>
<accession>A0A3M8D5U0</accession>
<evidence type="ECO:0000256" key="8">
    <source>
        <dbReference type="SAM" id="Phobius"/>
    </source>
</evidence>
<feature type="transmembrane region" description="Helical" evidence="8">
    <location>
        <begin position="362"/>
        <end position="382"/>
    </location>
</feature>
<proteinExistence type="inferred from homology"/>
<dbReference type="GO" id="GO:0022857">
    <property type="term" value="F:transmembrane transporter activity"/>
    <property type="evidence" value="ECO:0007669"/>
    <property type="project" value="InterPro"/>
</dbReference>
<feature type="transmembrane region" description="Helical" evidence="8">
    <location>
        <begin position="188"/>
        <end position="205"/>
    </location>
</feature>
<sequence>MNASIFVILGFLLISIYWAVGASKGQQKSIEQWALGGRGMGTIITFFLLAGEFFTTFSLTGLIGLGYNSGVSAMYFMTYITLGCVVGFWLLPAIRRYGSKHNLISQSDFYAKKYDSPLLGRLVTFVGVVSMIPLMIISLKGLGILVSVASYGSISPTMAIWIGTIAVVIYTMLSGLHGSSRVALIKDVLTFGILVFLGIYLPYHYHGGIASMLQSVSSVKPQLLTLPGAGMSVTWFISTVVLSTVGFFMWPNAFLSTFSAKSDKALRRNSMMLPLYSLMQLFSIMVAFTAVLSIPGLKGAEGDLGLIKLALQTFDPWFVGLIGAAGLLGALVPCSVLLIASSSMLTKNVYASFAPASSDLQLAKVAKGITLLLALVVLYFTLNAGSALITFYLMSYNFITQLAPALFFSLLKNNFVTRQGAISGMVVGLLLAIYVGMTNMTTAALFPAMPSFIQDINIGLLILIVNLITMLIVSSVTKPKDVAI</sequence>
<dbReference type="AlphaFoldDB" id="A0A3M8D5U0"/>
<keyword evidence="10" id="KW-1185">Reference proteome</keyword>
<evidence type="ECO:0000256" key="5">
    <source>
        <dbReference type="ARBA" id="ARBA00022989"/>
    </source>
</evidence>
<dbReference type="InterPro" id="IPR001734">
    <property type="entry name" value="Na/solute_symporter"/>
</dbReference>
<dbReference type="Gene3D" id="1.20.1730.10">
    <property type="entry name" value="Sodium/glucose cotransporter"/>
    <property type="match status" value="1"/>
</dbReference>
<comment type="subcellular location">
    <subcellularLocation>
        <location evidence="1">Membrane</location>
        <topology evidence="1">Multi-pass membrane protein</topology>
    </subcellularLocation>
</comment>
<feature type="transmembrane region" description="Helical" evidence="8">
    <location>
        <begin position="233"/>
        <end position="255"/>
    </location>
</feature>
<name>A0A3M8D5U0_9BACL</name>
<dbReference type="RefSeq" id="WP_122925127.1">
    <property type="nucleotide sequence ID" value="NZ_RHHU01000011.1"/>
</dbReference>
<evidence type="ECO:0000313" key="10">
    <source>
        <dbReference type="Proteomes" id="UP000269573"/>
    </source>
</evidence>
<keyword evidence="3" id="KW-0813">Transport</keyword>
<evidence type="ECO:0000313" key="9">
    <source>
        <dbReference type="EMBL" id="RNB83203.1"/>
    </source>
</evidence>
<evidence type="ECO:0000256" key="2">
    <source>
        <dbReference type="ARBA" id="ARBA00006434"/>
    </source>
</evidence>
<feature type="transmembrane region" description="Helical" evidence="8">
    <location>
        <begin position="73"/>
        <end position="91"/>
    </location>
</feature>
<feature type="transmembrane region" description="Helical" evidence="8">
    <location>
        <begin position="6"/>
        <end position="22"/>
    </location>
</feature>
<evidence type="ECO:0000256" key="1">
    <source>
        <dbReference type="ARBA" id="ARBA00004141"/>
    </source>
</evidence>